<dbReference type="Gene3D" id="3.40.390.10">
    <property type="entry name" value="Collagenase (Catalytic Domain)"/>
    <property type="match status" value="1"/>
</dbReference>
<dbReference type="SUPFAM" id="SSF55486">
    <property type="entry name" value="Metalloproteases ('zincins'), catalytic domain"/>
    <property type="match status" value="1"/>
</dbReference>
<dbReference type="InterPro" id="IPR024079">
    <property type="entry name" value="MetalloPept_cat_dom_sf"/>
</dbReference>
<dbReference type="InterPro" id="IPR024653">
    <property type="entry name" value="Peptidase_M10/M27/M57"/>
</dbReference>
<sequence>MKMLKLTSLVIIISCIFFSCKKSEPIKSPEGQTAASKALLEKLIEYGFKKDRIQDLGKYYVVGDLLFNKELTDMKKLEAYYSKKNVQTEQTATYNLISGARADNIKFSVAHVSDFYWQQAIYAAFTSWAGVHNSKINFHDVISVDKENYADIIFKSDEGSLPSNVIAAAEFPTTNGAPGFQVLINYDFNSGNISNESKRYNMAHEIGHCLGLRHTNWQSMGEPVNPYGANQIPGTPSSDINSVMNGGTALFSWNGFSQYDTIAVNYLYPFGTYDKWITAPGTKYTYTNYVTLYNDNDLLEVRWDKNLVSTTTVTIEFYQYGVKKGNFATSVPNTGSYARNRVFMRNTFHSGSSYNYENICQIKIIADSSPSVTDITSSFTIFYND</sequence>
<keyword evidence="1" id="KW-0378">Hydrolase</keyword>
<accession>A0ABS5ITV1</accession>
<evidence type="ECO:0000313" key="1">
    <source>
        <dbReference type="EMBL" id="MBS0026393.1"/>
    </source>
</evidence>
<dbReference type="PROSITE" id="PS51257">
    <property type="entry name" value="PROKAR_LIPOPROTEIN"/>
    <property type="match status" value="1"/>
</dbReference>
<proteinExistence type="predicted"/>
<dbReference type="GO" id="GO:0008237">
    <property type="term" value="F:metallopeptidase activity"/>
    <property type="evidence" value="ECO:0007669"/>
    <property type="project" value="UniProtKB-KW"/>
</dbReference>
<keyword evidence="2" id="KW-1185">Reference proteome</keyword>
<reference evidence="1 2" key="1">
    <citation type="submission" date="2021-04" db="EMBL/GenBank/DDBJ databases">
        <title>Chitinophaga sp. nov., isolated from the rhizosphere soil.</title>
        <authorList>
            <person name="He S."/>
        </authorList>
    </citation>
    <scope>NUCLEOTIDE SEQUENCE [LARGE SCALE GENOMIC DNA]</scope>
    <source>
        <strain evidence="1 2">2R12</strain>
    </source>
</reference>
<dbReference type="RefSeq" id="WP_211971502.1">
    <property type="nucleotide sequence ID" value="NZ_CBFHAM010000053.1"/>
</dbReference>
<comment type="caution">
    <text evidence="1">The sequence shown here is derived from an EMBL/GenBank/DDBJ whole genome shotgun (WGS) entry which is preliminary data.</text>
</comment>
<name>A0ABS5ITV1_9BACT</name>
<organism evidence="1 2">
    <name type="scientific">Chitinophaga hostae</name>
    <dbReference type="NCBI Taxonomy" id="2831022"/>
    <lineage>
        <taxon>Bacteria</taxon>
        <taxon>Pseudomonadati</taxon>
        <taxon>Bacteroidota</taxon>
        <taxon>Chitinophagia</taxon>
        <taxon>Chitinophagales</taxon>
        <taxon>Chitinophagaceae</taxon>
        <taxon>Chitinophaga</taxon>
    </lineage>
</organism>
<protein>
    <submittedName>
        <fullName evidence="1">Matrixin family metalloprotease</fullName>
        <ecNumber evidence="1">3.4.24.-</ecNumber>
    </submittedName>
</protein>
<dbReference type="Pfam" id="PF12388">
    <property type="entry name" value="Peptidase_M57"/>
    <property type="match status" value="1"/>
</dbReference>
<dbReference type="EC" id="3.4.24.-" evidence="1"/>
<keyword evidence="1" id="KW-0645">Protease</keyword>
<gene>
    <name evidence="1" type="ORF">KE626_03615</name>
</gene>
<dbReference type="EMBL" id="JAGTXB010000001">
    <property type="protein sequence ID" value="MBS0026393.1"/>
    <property type="molecule type" value="Genomic_DNA"/>
</dbReference>
<evidence type="ECO:0000313" key="2">
    <source>
        <dbReference type="Proteomes" id="UP000676386"/>
    </source>
</evidence>
<keyword evidence="1" id="KW-0482">Metalloprotease</keyword>
<dbReference type="Proteomes" id="UP000676386">
    <property type="component" value="Unassembled WGS sequence"/>
</dbReference>